<feature type="domain" description="Toxin VasX N-terminal region" evidence="1">
    <location>
        <begin position="13"/>
        <end position="73"/>
    </location>
</feature>
<dbReference type="RefSeq" id="WP_309637733.1">
    <property type="nucleotide sequence ID" value="NZ_JARWAL010000052.1"/>
</dbReference>
<accession>A0ABU1GQZ1</accession>
<protein>
    <recommendedName>
        <fullName evidence="1">Toxin VasX N-terminal region domain-containing protein</fullName>
    </recommendedName>
</protein>
<dbReference type="EMBL" id="JARWAL010000052">
    <property type="protein sequence ID" value="MDR5894443.1"/>
    <property type="molecule type" value="Genomic_DNA"/>
</dbReference>
<evidence type="ECO:0000259" key="1">
    <source>
        <dbReference type="Pfam" id="PF20249"/>
    </source>
</evidence>
<evidence type="ECO:0000313" key="2">
    <source>
        <dbReference type="EMBL" id="MDR5894443.1"/>
    </source>
</evidence>
<name>A0ABU1GQZ1_9GAMM</name>
<keyword evidence="3" id="KW-1185">Reference proteome</keyword>
<reference evidence="2 3" key="1">
    <citation type="submission" date="2023-04" db="EMBL/GenBank/DDBJ databases">
        <title>A long-awaited taxogenomic arrangement of the family Halomonadaceae.</title>
        <authorList>
            <person name="De La Haba R."/>
            <person name="Chuvochina M."/>
            <person name="Wittouck S."/>
            <person name="Arahal D.R."/>
            <person name="Sanchez-Porro C."/>
            <person name="Hugenholtz P."/>
            <person name="Ventosa A."/>
        </authorList>
    </citation>
    <scope>NUCLEOTIDE SEQUENCE [LARGE SCALE GENOMIC DNA]</scope>
    <source>
        <strain evidence="2 3">DSM 17332</strain>
    </source>
</reference>
<dbReference type="Proteomes" id="UP001252270">
    <property type="component" value="Unassembled WGS sequence"/>
</dbReference>
<proteinExistence type="predicted"/>
<dbReference type="Pfam" id="PF20249">
    <property type="entry name" value="VasX_N"/>
    <property type="match status" value="1"/>
</dbReference>
<feature type="non-terminal residue" evidence="2">
    <location>
        <position position="73"/>
    </location>
</feature>
<dbReference type="InterPro" id="IPR046864">
    <property type="entry name" value="VasX_N"/>
</dbReference>
<sequence length="73" mass="7668">MSDATQQQSIAACPYCQKGGLPILPLRYAITRTDSESGEPVGPPLSAPFGAGVADITLPEGQTYTLRLLRGGY</sequence>
<dbReference type="CDD" id="cd20707">
    <property type="entry name" value="MIX_III"/>
    <property type="match status" value="1"/>
</dbReference>
<comment type="caution">
    <text evidence="2">The sequence shown here is derived from an EMBL/GenBank/DDBJ whole genome shotgun (WGS) entry which is preliminary data.</text>
</comment>
<organism evidence="2 3">
    <name type="scientific">Halomonas mongoliensis</name>
    <dbReference type="NCBI Taxonomy" id="321265"/>
    <lineage>
        <taxon>Bacteria</taxon>
        <taxon>Pseudomonadati</taxon>
        <taxon>Pseudomonadota</taxon>
        <taxon>Gammaproteobacteria</taxon>
        <taxon>Oceanospirillales</taxon>
        <taxon>Halomonadaceae</taxon>
        <taxon>Halomonas</taxon>
    </lineage>
</organism>
<gene>
    <name evidence="2" type="ORF">QC820_16785</name>
</gene>
<evidence type="ECO:0000313" key="3">
    <source>
        <dbReference type="Proteomes" id="UP001252270"/>
    </source>
</evidence>